<dbReference type="Gene3D" id="2.60.120.260">
    <property type="entry name" value="Galactose-binding domain-like"/>
    <property type="match status" value="2"/>
</dbReference>
<keyword evidence="2" id="KW-0472">Membrane</keyword>
<comment type="caution">
    <text evidence="3">The sequence shown here is derived from an EMBL/GenBank/DDBJ whole genome shotgun (WGS) entry which is preliminary data.</text>
</comment>
<name>A0A8H5D521_9AGAR</name>
<feature type="transmembrane region" description="Helical" evidence="2">
    <location>
        <begin position="325"/>
        <end position="349"/>
    </location>
</feature>
<feature type="compositionally biased region" description="Polar residues" evidence="1">
    <location>
        <begin position="461"/>
        <end position="476"/>
    </location>
</feature>
<gene>
    <name evidence="3" type="ORF">D9758_010574</name>
</gene>
<evidence type="ECO:0000313" key="4">
    <source>
        <dbReference type="Proteomes" id="UP000559256"/>
    </source>
</evidence>
<keyword evidence="2" id="KW-1133">Transmembrane helix</keyword>
<feature type="compositionally biased region" description="Polar residues" evidence="1">
    <location>
        <begin position="300"/>
        <end position="316"/>
    </location>
</feature>
<keyword evidence="4" id="KW-1185">Reference proteome</keyword>
<keyword evidence="2" id="KW-0812">Transmembrane</keyword>
<evidence type="ECO:0000256" key="1">
    <source>
        <dbReference type="SAM" id="MobiDB-lite"/>
    </source>
</evidence>
<protein>
    <recommendedName>
        <fullName evidence="5">Transmembrane protein</fullName>
    </recommendedName>
</protein>
<dbReference type="EMBL" id="JAACJM010000061">
    <property type="protein sequence ID" value="KAF5353822.1"/>
    <property type="molecule type" value="Genomic_DNA"/>
</dbReference>
<sequence length="494" mass="51897">MSSLIQSSSSRPLVIVDDQDDSIEYSGSWSPKGDDISFQGTATGTTQVGATLKFDFVGSYVAVYAAVDSGVVLSTSAVTFSLDNDTQKGTYDVKSSRDGDESAAAQDGYHILIWESTRDLADKNHTLVLTRTAADDIDGESLLIDFLVYVPTENTEFGERMTLFVDDRDPGIVYGEAGGGQGWENYDLATPVLNHTLMTTTAPGSVMSYSFLGTGIGMYGLLDSSSDGNVNDTLNLTAAIDDQPVQQYHLGLPSLVGYGVQFFQLKDLEHGNHTVTVTNTNNLTLDFDYFLVTPGVAPATTASPSNPTGNPGDTSDSSSGRSVPVGVIVGGVVGALVLVGFVGALLVWLRRRRNPKRSFSADNLLSDDVAVAPSPYLVSSLEHSSSSAGGAAPVASGWNRQPRAFFSKGRPQVASGNVEALSASTNEKLGGAGSTDASTVDSGQSPTALASTGTMRAESQVRASTITNGTSSQQPYVDSGLRFDARPPPLYTEQ</sequence>
<evidence type="ECO:0000313" key="3">
    <source>
        <dbReference type="EMBL" id="KAF5353822.1"/>
    </source>
</evidence>
<evidence type="ECO:0000256" key="2">
    <source>
        <dbReference type="SAM" id="Phobius"/>
    </source>
</evidence>
<feature type="compositionally biased region" description="Polar residues" evidence="1">
    <location>
        <begin position="435"/>
        <end position="454"/>
    </location>
</feature>
<evidence type="ECO:0008006" key="5">
    <source>
        <dbReference type="Google" id="ProtNLM"/>
    </source>
</evidence>
<dbReference type="OrthoDB" id="3265734at2759"/>
<organism evidence="3 4">
    <name type="scientific">Tetrapyrgos nigripes</name>
    <dbReference type="NCBI Taxonomy" id="182062"/>
    <lineage>
        <taxon>Eukaryota</taxon>
        <taxon>Fungi</taxon>
        <taxon>Dikarya</taxon>
        <taxon>Basidiomycota</taxon>
        <taxon>Agaricomycotina</taxon>
        <taxon>Agaricomycetes</taxon>
        <taxon>Agaricomycetidae</taxon>
        <taxon>Agaricales</taxon>
        <taxon>Marasmiineae</taxon>
        <taxon>Marasmiaceae</taxon>
        <taxon>Tetrapyrgos</taxon>
    </lineage>
</organism>
<proteinExistence type="predicted"/>
<dbReference type="AlphaFoldDB" id="A0A8H5D521"/>
<accession>A0A8H5D521</accession>
<reference evidence="3 4" key="1">
    <citation type="journal article" date="2020" name="ISME J.">
        <title>Uncovering the hidden diversity of litter-decomposition mechanisms in mushroom-forming fungi.</title>
        <authorList>
            <person name="Floudas D."/>
            <person name="Bentzer J."/>
            <person name="Ahren D."/>
            <person name="Johansson T."/>
            <person name="Persson P."/>
            <person name="Tunlid A."/>
        </authorList>
    </citation>
    <scope>NUCLEOTIDE SEQUENCE [LARGE SCALE GENOMIC DNA]</scope>
    <source>
        <strain evidence="3 4">CBS 291.85</strain>
    </source>
</reference>
<dbReference type="Proteomes" id="UP000559256">
    <property type="component" value="Unassembled WGS sequence"/>
</dbReference>
<feature type="region of interest" description="Disordered" evidence="1">
    <location>
        <begin position="300"/>
        <end position="320"/>
    </location>
</feature>
<feature type="region of interest" description="Disordered" evidence="1">
    <location>
        <begin position="425"/>
        <end position="494"/>
    </location>
</feature>